<dbReference type="PANTHER" id="PTHR43283:SF7">
    <property type="entry name" value="BETA-LACTAMASE-RELATED DOMAIN-CONTAINING PROTEIN"/>
    <property type="match status" value="1"/>
</dbReference>
<protein>
    <submittedName>
        <fullName evidence="2">CubicO group peptidase (Beta-lactamase class C family)</fullName>
    </submittedName>
</protein>
<dbReference type="Gene3D" id="3.40.710.10">
    <property type="entry name" value="DD-peptidase/beta-lactamase superfamily"/>
    <property type="match status" value="1"/>
</dbReference>
<dbReference type="InterPro" id="IPR012338">
    <property type="entry name" value="Beta-lactam/transpept-like"/>
</dbReference>
<dbReference type="PANTHER" id="PTHR43283">
    <property type="entry name" value="BETA-LACTAMASE-RELATED"/>
    <property type="match status" value="1"/>
</dbReference>
<evidence type="ECO:0000259" key="1">
    <source>
        <dbReference type="Pfam" id="PF00144"/>
    </source>
</evidence>
<comment type="caution">
    <text evidence="2">The sequence shown here is derived from an EMBL/GenBank/DDBJ whole genome shotgun (WGS) entry which is preliminary data.</text>
</comment>
<dbReference type="Proteomes" id="UP000293289">
    <property type="component" value="Unassembled WGS sequence"/>
</dbReference>
<proteinExistence type="predicted"/>
<dbReference type="RefSeq" id="WP_165391169.1">
    <property type="nucleotide sequence ID" value="NZ_SGWY01000002.1"/>
</dbReference>
<evidence type="ECO:0000313" key="3">
    <source>
        <dbReference type="Proteomes" id="UP000293289"/>
    </source>
</evidence>
<reference evidence="2 3" key="1">
    <citation type="submission" date="2019-02" db="EMBL/GenBank/DDBJ databases">
        <title>Genomic Encyclopedia of Type Strains, Phase IV (KMG-IV): sequencing the most valuable type-strain genomes for metagenomic binning, comparative biology and taxonomic classification.</title>
        <authorList>
            <person name="Goeker M."/>
        </authorList>
    </citation>
    <scope>NUCLEOTIDE SEQUENCE [LARGE SCALE GENOMIC DNA]</scope>
    <source>
        <strain evidence="2 3">DSM 43045</strain>
    </source>
</reference>
<evidence type="ECO:0000313" key="2">
    <source>
        <dbReference type="EMBL" id="RZS66621.1"/>
    </source>
</evidence>
<feature type="domain" description="Beta-lactamase-related" evidence="1">
    <location>
        <begin position="71"/>
        <end position="365"/>
    </location>
</feature>
<dbReference type="InterPro" id="IPR001466">
    <property type="entry name" value="Beta-lactam-related"/>
</dbReference>
<dbReference type="AlphaFoldDB" id="A0A4Q7MF21"/>
<organism evidence="2 3">
    <name type="scientific">Agromyces ramosus</name>
    <dbReference type="NCBI Taxonomy" id="33879"/>
    <lineage>
        <taxon>Bacteria</taxon>
        <taxon>Bacillati</taxon>
        <taxon>Actinomycetota</taxon>
        <taxon>Actinomycetes</taxon>
        <taxon>Micrococcales</taxon>
        <taxon>Microbacteriaceae</taxon>
        <taxon>Agromyces</taxon>
    </lineage>
</organism>
<name>A0A4Q7MF21_9MICO</name>
<dbReference type="Pfam" id="PF00144">
    <property type="entry name" value="Beta-lactamase"/>
    <property type="match status" value="1"/>
</dbReference>
<dbReference type="InterPro" id="IPR050789">
    <property type="entry name" value="Diverse_Enzym_Activities"/>
</dbReference>
<dbReference type="EMBL" id="SGWY01000002">
    <property type="protein sequence ID" value="RZS66621.1"/>
    <property type="molecule type" value="Genomic_DNA"/>
</dbReference>
<dbReference type="SUPFAM" id="SSF56601">
    <property type="entry name" value="beta-lactamase/transpeptidase-like"/>
    <property type="match status" value="1"/>
</dbReference>
<gene>
    <name evidence="2" type="ORF">EV187_2358</name>
</gene>
<sequence length="379" mass="39195">MGIGAVLGVVLLVAGCTGTTTPPDGPASSAPATALDPLLPAATSAADLAVDQQLAAALDQEFASDAYAGLASVIVLADGRTAYERYYDSVATDHHHVWSVTKSIISTLVGIAIGEGKIPGVDATLAELLPDHAEDMTAGVAGISLEQLLTMTAGVAGDLPTPDDAVASIVGEQVSEPGTAFSYVNNGAHLISAILVEATGMPVLEYARASLFDPLGIPTRPADQPTFTDWGDLTAPSGFEWYVDPQGINLGGLGLSLRAQDLAKIGLLYLSRGAWRGEQVVPADWVKTATTEHVPLEMGVEGFAPAGEVGYGYLWWTSRVDGDAAYSANGSFGQRIIVVPDRDLVVVTQANFTSATNDWAPGDTAVNDAFISLIAPAFS</sequence>
<keyword evidence="3" id="KW-1185">Reference proteome</keyword>
<accession>A0A4Q7MF21</accession>